<feature type="transmembrane region" description="Helical" evidence="1">
    <location>
        <begin position="30"/>
        <end position="48"/>
    </location>
</feature>
<keyword evidence="3" id="KW-1185">Reference proteome</keyword>
<evidence type="ECO:0000256" key="1">
    <source>
        <dbReference type="SAM" id="Phobius"/>
    </source>
</evidence>
<organism evidence="2 3">
    <name type="scientific">Paenibacillus motobuensis</name>
    <dbReference type="NCBI Taxonomy" id="295324"/>
    <lineage>
        <taxon>Bacteria</taxon>
        <taxon>Bacillati</taxon>
        <taxon>Bacillota</taxon>
        <taxon>Bacilli</taxon>
        <taxon>Bacillales</taxon>
        <taxon>Paenibacillaceae</taxon>
        <taxon>Paenibacillus</taxon>
    </lineage>
</organism>
<evidence type="ECO:0000313" key="3">
    <source>
        <dbReference type="Proteomes" id="UP001500340"/>
    </source>
</evidence>
<evidence type="ECO:0008006" key="4">
    <source>
        <dbReference type="Google" id="ProtNLM"/>
    </source>
</evidence>
<dbReference type="Gene3D" id="3.60.21.10">
    <property type="match status" value="1"/>
</dbReference>
<evidence type="ECO:0000313" key="2">
    <source>
        <dbReference type="EMBL" id="GAA0390985.1"/>
    </source>
</evidence>
<keyword evidence="1" id="KW-0812">Transmembrane</keyword>
<keyword evidence="1" id="KW-1133">Transmembrane helix</keyword>
<accession>A0ABN0YCI1</accession>
<dbReference type="InterPro" id="IPR051158">
    <property type="entry name" value="Metallophosphoesterase_sf"/>
</dbReference>
<reference evidence="2 3" key="1">
    <citation type="journal article" date="2019" name="Int. J. Syst. Evol. Microbiol.">
        <title>The Global Catalogue of Microorganisms (GCM) 10K type strain sequencing project: providing services to taxonomists for standard genome sequencing and annotation.</title>
        <authorList>
            <consortium name="The Broad Institute Genomics Platform"/>
            <consortium name="The Broad Institute Genome Sequencing Center for Infectious Disease"/>
            <person name="Wu L."/>
            <person name="Ma J."/>
        </authorList>
    </citation>
    <scope>NUCLEOTIDE SEQUENCE [LARGE SCALE GENOMIC DNA]</scope>
    <source>
        <strain evidence="2 3">JCM 12774</strain>
    </source>
</reference>
<comment type="caution">
    <text evidence="2">The sequence shown here is derived from an EMBL/GenBank/DDBJ whole genome shotgun (WGS) entry which is preliminary data.</text>
</comment>
<dbReference type="InterPro" id="IPR029052">
    <property type="entry name" value="Metallo-depent_PP-like"/>
</dbReference>
<dbReference type="PANTHER" id="PTHR31302">
    <property type="entry name" value="TRANSMEMBRANE PROTEIN WITH METALLOPHOSPHOESTERASE DOMAIN-RELATED"/>
    <property type="match status" value="1"/>
</dbReference>
<dbReference type="Proteomes" id="UP001500340">
    <property type="component" value="Unassembled WGS sequence"/>
</dbReference>
<name>A0ABN0YCI1_9BACL</name>
<proteinExistence type="predicted"/>
<dbReference type="EMBL" id="BAAACX010000009">
    <property type="protein sequence ID" value="GAA0390985.1"/>
    <property type="molecule type" value="Genomic_DNA"/>
</dbReference>
<gene>
    <name evidence="2" type="ORF">GCM10008933_22390</name>
</gene>
<protein>
    <recommendedName>
        <fullName evidence="4">Calcineurin-like phosphoesterase domain-containing protein</fullName>
    </recommendedName>
</protein>
<sequence length="131" mass="14970">MFFLVGDFVIILGRLMKIFATPIPHSVRFYAGLAAILLTAGFIGYGMYNANQIKNVSYDIQTKETTLPTSMKIVLISDLHLGAVSSEKRLERIVNHINALEPDLVCIARYEYADRRYGSYTQQYRTIRREC</sequence>
<keyword evidence="1" id="KW-0472">Membrane</keyword>
<dbReference type="SUPFAM" id="SSF56300">
    <property type="entry name" value="Metallo-dependent phosphatases"/>
    <property type="match status" value="1"/>
</dbReference>
<dbReference type="PANTHER" id="PTHR31302:SF0">
    <property type="entry name" value="TRANSMEMBRANE PROTEIN WITH METALLOPHOSPHOESTERASE DOMAIN"/>
    <property type="match status" value="1"/>
</dbReference>